<dbReference type="GeneID" id="31359088"/>
<comment type="similarity">
    <text evidence="2 7">Belongs to the HMG-CoA reductase family.</text>
</comment>
<organism evidence="9 10">
    <name type="scientific">Heterostelium pallidum (strain ATCC 26659 / Pp 5 / PN500)</name>
    <name type="common">Cellular slime mold</name>
    <name type="synonym">Polysphondylium pallidum</name>
    <dbReference type="NCBI Taxonomy" id="670386"/>
    <lineage>
        <taxon>Eukaryota</taxon>
        <taxon>Amoebozoa</taxon>
        <taxon>Evosea</taxon>
        <taxon>Eumycetozoa</taxon>
        <taxon>Dictyostelia</taxon>
        <taxon>Acytosteliales</taxon>
        <taxon>Acytosteliaceae</taxon>
        <taxon>Heterostelium</taxon>
    </lineage>
</organism>
<evidence type="ECO:0000313" key="10">
    <source>
        <dbReference type="Proteomes" id="UP000001396"/>
    </source>
</evidence>
<keyword evidence="7" id="KW-1133">Transmembrane helix</keyword>
<keyword evidence="5 7" id="KW-0472">Membrane</keyword>
<dbReference type="PRINTS" id="PR00071">
    <property type="entry name" value="HMGCOARDTASE"/>
</dbReference>
<dbReference type="Gene3D" id="3.30.70.420">
    <property type="entry name" value="Hydroxymethylglutaryl-CoA reductase, class I/II, NAD/NADP-binding domain"/>
    <property type="match status" value="1"/>
</dbReference>
<dbReference type="InterPro" id="IPR004554">
    <property type="entry name" value="HMG_CoA_Rdtase_eu_arc"/>
</dbReference>
<dbReference type="FunFam" id="3.30.70.420:FF:000001">
    <property type="entry name" value="3-hydroxy-3-methylglutaryl coenzyme A reductase"/>
    <property type="match status" value="1"/>
</dbReference>
<dbReference type="NCBIfam" id="TIGR00533">
    <property type="entry name" value="HMG_CoA_R_NADP"/>
    <property type="match status" value="1"/>
</dbReference>
<keyword evidence="7" id="KW-0256">Endoplasmic reticulum</keyword>
<dbReference type="FunCoup" id="D3B588">
    <property type="interactions" value="13"/>
</dbReference>
<comment type="pathway">
    <text evidence="7">Metabolic intermediate biosynthesis; (R)-mevalonate biosynthesis; (R)-mevalonate from acetyl-CoA: step 3/3.</text>
</comment>
<dbReference type="GO" id="GO:0015936">
    <property type="term" value="P:coenzyme A metabolic process"/>
    <property type="evidence" value="ECO:0007669"/>
    <property type="project" value="InterPro"/>
</dbReference>
<comment type="caution">
    <text evidence="9">The sequence shown here is derived from an EMBL/GenBank/DDBJ whole genome shotgun (WGS) entry which is preliminary data.</text>
</comment>
<dbReference type="InterPro" id="IPR002202">
    <property type="entry name" value="HMG_CoA_Rdtase"/>
</dbReference>
<protein>
    <recommendedName>
        <fullName evidence="7">3-hydroxy-3-methylglutaryl coenzyme A reductase</fullName>
        <shortName evidence="7">HMG-CoA reductase</shortName>
        <ecNumber evidence="7">1.1.1.34</ecNumber>
    </recommendedName>
</protein>
<feature type="region of interest" description="Disordered" evidence="8">
    <location>
        <begin position="127"/>
        <end position="159"/>
    </location>
</feature>
<comment type="caution">
    <text evidence="7">Lacks conserved residue(s) required for the propagation of feature annotation.</text>
</comment>
<evidence type="ECO:0000256" key="1">
    <source>
        <dbReference type="ARBA" id="ARBA00004370"/>
    </source>
</evidence>
<dbReference type="GO" id="GO:0016126">
    <property type="term" value="P:sterol biosynthetic process"/>
    <property type="evidence" value="ECO:0007669"/>
    <property type="project" value="TreeGrafter"/>
</dbReference>
<dbReference type="GO" id="GO:0008299">
    <property type="term" value="P:isoprenoid biosynthetic process"/>
    <property type="evidence" value="ECO:0007669"/>
    <property type="project" value="InterPro"/>
</dbReference>
<gene>
    <name evidence="9" type="primary">hmgA</name>
    <name evidence="9" type="ORF">PPL_03601</name>
</gene>
<dbReference type="GO" id="GO:0004420">
    <property type="term" value="F:hydroxymethylglutaryl-CoA reductase (NADPH) activity"/>
    <property type="evidence" value="ECO:0007669"/>
    <property type="project" value="UniProtKB-EC"/>
</dbReference>
<dbReference type="PROSITE" id="PS00066">
    <property type="entry name" value="HMG_COA_REDUCTASE_1"/>
    <property type="match status" value="1"/>
</dbReference>
<evidence type="ECO:0000256" key="2">
    <source>
        <dbReference type="ARBA" id="ARBA00007661"/>
    </source>
</evidence>
<dbReference type="UniPathway" id="UPA00058">
    <property type="reaction ID" value="UER00103"/>
</dbReference>
<dbReference type="FunFam" id="3.90.770.10:FF:000001">
    <property type="entry name" value="3-hydroxy-3-methylglutaryl coenzyme A reductase"/>
    <property type="match status" value="1"/>
</dbReference>
<dbReference type="EMBL" id="ADBJ01000015">
    <property type="protein sequence ID" value="EFA83453.1"/>
    <property type="molecule type" value="Genomic_DNA"/>
</dbReference>
<dbReference type="InterPro" id="IPR009023">
    <property type="entry name" value="HMG_CoA_Rdtase_NAD(P)-bd_sf"/>
</dbReference>
<dbReference type="InterPro" id="IPR023282">
    <property type="entry name" value="HMG_CoA_Rdtase_N"/>
</dbReference>
<dbReference type="PROSITE" id="PS01192">
    <property type="entry name" value="HMG_COA_REDUCTASE_3"/>
    <property type="match status" value="1"/>
</dbReference>
<keyword evidence="10" id="KW-1185">Reference proteome</keyword>
<dbReference type="InterPro" id="IPR023074">
    <property type="entry name" value="HMG_CoA_Rdtase_cat_sf"/>
</dbReference>
<dbReference type="OMA" id="FKWGFNI"/>
<dbReference type="InParanoid" id="D3B588"/>
<dbReference type="AlphaFoldDB" id="D3B588"/>
<name>D3B588_HETP5</name>
<evidence type="ECO:0000256" key="4">
    <source>
        <dbReference type="ARBA" id="ARBA00023002"/>
    </source>
</evidence>
<dbReference type="STRING" id="670386.D3B588"/>
<dbReference type="CDD" id="cd00643">
    <property type="entry name" value="HMG-CoA_reductase_classI"/>
    <property type="match status" value="1"/>
</dbReference>
<proteinExistence type="inferred from homology"/>
<dbReference type="EC" id="1.1.1.34" evidence="7"/>
<evidence type="ECO:0000256" key="8">
    <source>
        <dbReference type="SAM" id="MobiDB-lite"/>
    </source>
</evidence>
<comment type="subcellular location">
    <subcellularLocation>
        <location evidence="7">Endoplasmic reticulum membrane</location>
        <topology evidence="7">Multi-pass membrane protein</topology>
    </subcellularLocation>
    <subcellularLocation>
        <location evidence="1">Membrane</location>
    </subcellularLocation>
</comment>
<evidence type="ECO:0000256" key="7">
    <source>
        <dbReference type="RuleBase" id="RU361219"/>
    </source>
</evidence>
<keyword evidence="3 7" id="KW-0521">NADP</keyword>
<accession>D3B588</accession>
<evidence type="ECO:0000256" key="3">
    <source>
        <dbReference type="ARBA" id="ARBA00022857"/>
    </source>
</evidence>
<sequence length="584" mass="63687">MLVLPKLDIKDIFWIFYIVFLIPKLAFFSSFGYQTLMSVRELFPFFKWGFNIRRSNFLVPILSNNIIVTGEEAVSFEKPLPLIIDSSKNTLSVVCSAESVSSQSSPVTEQDIIAVLLEKKNLQNQNYKQQQLQQQQPSQPSQQQEKEQHCKPTPSPQPVQQSLLYLSDREIITKIEKGEIPLYRLEAELGDCNRAVEIRRAVLEKNIEKSIPELPHTSYDFSKVLGACCENVIGYVPIPVGTAGPLMLNNQPVNIPMATTEGCLVASTHRGCRAISESGGARATIISRGMTRAPVVRFPSIVGVGECVEWLRESNNYETVKKEFDSTSRFARLTGLKTTVAGRSLYIRFKCDTGDAMGMNMVSKGVEAVLNLLKNQFKDMEILSLSGNMCTDKKPSAINWIEGRGRTVVSEAIISGEIVQKVLKTSVQAMVDLNISKNLVGSAMAGSIGGFNAHAANIVTAIFLATGQDCAQNVESSNCITLMEACNDGKDLYITVTMPSIEVGTVGGGTFLPAQSSCLDIIGVKGSKPGFPGQNADQLARIVCATVMAGELSLMAALSAGHLMKSHLQLNRKTSSISLELKSV</sequence>
<dbReference type="InterPro" id="IPR023076">
    <property type="entry name" value="HMG_CoA_Rdtase_CS"/>
</dbReference>
<dbReference type="Proteomes" id="UP000001396">
    <property type="component" value="Unassembled WGS sequence"/>
</dbReference>
<dbReference type="PANTHER" id="PTHR10572:SF52">
    <property type="entry name" value="3-HYDROXY-3-METHYLGLUTARYL-COENZYME A REDUCTASE 1"/>
    <property type="match status" value="1"/>
</dbReference>
<dbReference type="GO" id="GO:0005789">
    <property type="term" value="C:endoplasmic reticulum membrane"/>
    <property type="evidence" value="ECO:0007669"/>
    <property type="project" value="UniProtKB-SubCell"/>
</dbReference>
<dbReference type="PANTHER" id="PTHR10572">
    <property type="entry name" value="3-HYDROXY-3-METHYLGLUTARYL-COENZYME A REDUCTASE"/>
    <property type="match status" value="1"/>
</dbReference>
<feature type="transmembrane region" description="Helical" evidence="7">
    <location>
        <begin position="12"/>
        <end position="33"/>
    </location>
</feature>
<dbReference type="Gene3D" id="3.90.770.10">
    <property type="entry name" value="3-hydroxy-3-methylglutaryl-coenzyme A Reductase, Chain A, domain 2"/>
    <property type="match status" value="1"/>
</dbReference>
<evidence type="ECO:0000313" key="9">
    <source>
        <dbReference type="EMBL" id="EFA83453.1"/>
    </source>
</evidence>
<keyword evidence="4 7" id="KW-0560">Oxidoreductase</keyword>
<dbReference type="RefSeq" id="XP_020435570.1">
    <property type="nucleotide sequence ID" value="XM_020574528.1"/>
</dbReference>
<dbReference type="Gene3D" id="1.10.3270.10">
    <property type="entry name" value="HMGR, N-terminal domain"/>
    <property type="match status" value="1"/>
</dbReference>
<evidence type="ECO:0000256" key="5">
    <source>
        <dbReference type="ARBA" id="ARBA00023136"/>
    </source>
</evidence>
<dbReference type="SUPFAM" id="SSF56542">
    <property type="entry name" value="Substrate-binding domain of HMG-CoA reductase"/>
    <property type="match status" value="1"/>
</dbReference>
<feature type="compositionally biased region" description="Low complexity" evidence="8">
    <location>
        <begin position="127"/>
        <end position="143"/>
    </location>
</feature>
<reference evidence="9 10" key="1">
    <citation type="journal article" date="2011" name="Genome Res.">
        <title>Phylogeny-wide analysis of social amoeba genomes highlights ancient origins for complex intercellular communication.</title>
        <authorList>
            <person name="Heidel A.J."/>
            <person name="Lawal H.M."/>
            <person name="Felder M."/>
            <person name="Schilde C."/>
            <person name="Helps N.R."/>
            <person name="Tunggal B."/>
            <person name="Rivero F."/>
            <person name="John U."/>
            <person name="Schleicher M."/>
            <person name="Eichinger L."/>
            <person name="Platzer M."/>
            <person name="Noegel A.A."/>
            <person name="Schaap P."/>
            <person name="Gloeckner G."/>
        </authorList>
    </citation>
    <scope>NUCLEOTIDE SEQUENCE [LARGE SCALE GENOMIC DNA]</scope>
    <source>
        <strain evidence="10">ATCC 26659 / Pp 5 / PN500</strain>
    </source>
</reference>
<dbReference type="Pfam" id="PF00368">
    <property type="entry name" value="HMG-CoA_red"/>
    <property type="match status" value="1"/>
</dbReference>
<evidence type="ECO:0000256" key="6">
    <source>
        <dbReference type="ARBA" id="ARBA00056486"/>
    </source>
</evidence>
<dbReference type="GO" id="GO:0005778">
    <property type="term" value="C:peroxisomal membrane"/>
    <property type="evidence" value="ECO:0007669"/>
    <property type="project" value="TreeGrafter"/>
</dbReference>
<comment type="function">
    <text evidence="6">This transmembrane glycoprotein is involved in the control of cholesterol biosynthesis. It is the rate-limiting enzyme of the sterol biosynthesis.</text>
</comment>
<dbReference type="PROSITE" id="PS50065">
    <property type="entry name" value="HMG_COA_REDUCTASE_4"/>
    <property type="match status" value="1"/>
</dbReference>
<dbReference type="InterPro" id="IPR009029">
    <property type="entry name" value="HMG_CoA_Rdtase_sub-bd_dom_sf"/>
</dbReference>
<dbReference type="PROSITE" id="PS00318">
    <property type="entry name" value="HMG_COA_REDUCTASE_2"/>
    <property type="match status" value="1"/>
</dbReference>
<dbReference type="SUPFAM" id="SSF55035">
    <property type="entry name" value="NAD-binding domain of HMG-CoA reductase"/>
    <property type="match status" value="1"/>
</dbReference>
<comment type="catalytic activity">
    <reaction evidence="7">
        <text>(R)-mevalonate + 2 NADP(+) + CoA = (3S)-3-hydroxy-3-methylglutaryl-CoA + 2 NADPH + 2 H(+)</text>
        <dbReference type="Rhea" id="RHEA:15989"/>
        <dbReference type="ChEBI" id="CHEBI:15378"/>
        <dbReference type="ChEBI" id="CHEBI:36464"/>
        <dbReference type="ChEBI" id="CHEBI:43074"/>
        <dbReference type="ChEBI" id="CHEBI:57287"/>
        <dbReference type="ChEBI" id="CHEBI:57783"/>
        <dbReference type="ChEBI" id="CHEBI:58349"/>
        <dbReference type="EC" id="1.1.1.34"/>
    </reaction>
</comment>
<keyword evidence="7" id="KW-0812">Transmembrane</keyword>
<dbReference type="FunFam" id="1.10.3270.10:FF:000003">
    <property type="entry name" value="3-hydroxy-3-methylglutaryl coenzyme A reductase"/>
    <property type="match status" value="1"/>
</dbReference>